<accession>A0ABP1D779</accession>
<reference evidence="3" key="1">
    <citation type="submission" date="2024-04" db="EMBL/GenBank/DDBJ databases">
        <authorList>
            <person name="Shaw F."/>
            <person name="Minotto A."/>
        </authorList>
    </citation>
    <scope>NUCLEOTIDE SEQUENCE [LARGE SCALE GENOMIC DNA]</scope>
</reference>
<gene>
    <name evidence="2" type="ORF">GFSPODELE1_LOCUS4305</name>
</gene>
<dbReference type="InterPro" id="IPR011333">
    <property type="entry name" value="SKP1/BTB/POZ_sf"/>
</dbReference>
<dbReference type="InterPro" id="IPR000210">
    <property type="entry name" value="BTB/POZ_dom"/>
</dbReference>
<dbReference type="PROSITE" id="PS50097">
    <property type="entry name" value="BTB"/>
    <property type="match status" value="1"/>
</dbReference>
<evidence type="ECO:0000313" key="2">
    <source>
        <dbReference type="EMBL" id="CAL1702913.1"/>
    </source>
</evidence>
<dbReference type="EMBL" id="OZ037945">
    <property type="protein sequence ID" value="CAL1702913.1"/>
    <property type="molecule type" value="Genomic_DNA"/>
</dbReference>
<dbReference type="Proteomes" id="UP001497453">
    <property type="component" value="Chromosome 2"/>
</dbReference>
<dbReference type="SUPFAM" id="SSF54695">
    <property type="entry name" value="POZ domain"/>
    <property type="match status" value="1"/>
</dbReference>
<sequence length="339" mass="38773">MAENNPSPTTTINTTFSEPEADIVLRSSDNVDFKTTKAFLATVSPTFNTLLRPELQGTPVFNADIFTHEDLPVLLTHTPKNGLEALLRFRDSDMLPQDSPSIYHAVEAYVAADKYVVDGAREWAKKQVMRFAGTQPASVFAFAMKFGWYDEAKIAAEKSLSFSLQALTVAGGSEVLEVDMRPLWRFHGNCRHNVINLFNKITLIFERTEYSSDSPYHEWQNIEWQRMIDRQPMCCSTRYFDDEPRSPTYGTWYLKEWFCFYLEALAHILRDKPDARLMEDEAEREVFSTALSWAGRCPTSTCAPGAPEQLGLFRRIMIFEVNKTRGYHLEAANFRLDAA</sequence>
<dbReference type="Gene3D" id="3.30.710.10">
    <property type="entry name" value="Potassium Channel Kv1.1, Chain A"/>
    <property type="match status" value="1"/>
</dbReference>
<evidence type="ECO:0000313" key="3">
    <source>
        <dbReference type="Proteomes" id="UP001497453"/>
    </source>
</evidence>
<evidence type="ECO:0000259" key="1">
    <source>
        <dbReference type="PROSITE" id="PS50097"/>
    </source>
</evidence>
<keyword evidence="3" id="KW-1185">Reference proteome</keyword>
<protein>
    <recommendedName>
        <fullName evidence="1">BTB domain-containing protein</fullName>
    </recommendedName>
</protein>
<name>A0ABP1D779_9APHY</name>
<proteinExistence type="predicted"/>
<organism evidence="2 3">
    <name type="scientific">Somion occarium</name>
    <dbReference type="NCBI Taxonomy" id="3059160"/>
    <lineage>
        <taxon>Eukaryota</taxon>
        <taxon>Fungi</taxon>
        <taxon>Dikarya</taxon>
        <taxon>Basidiomycota</taxon>
        <taxon>Agaricomycotina</taxon>
        <taxon>Agaricomycetes</taxon>
        <taxon>Polyporales</taxon>
        <taxon>Cerrenaceae</taxon>
        <taxon>Somion</taxon>
    </lineage>
</organism>
<feature type="domain" description="BTB" evidence="1">
    <location>
        <begin position="21"/>
        <end position="99"/>
    </location>
</feature>